<dbReference type="OrthoDB" id="5876564at2"/>
<keyword evidence="1" id="KW-0732">Signal</keyword>
<comment type="caution">
    <text evidence="3">The sequence shown here is derived from an EMBL/GenBank/DDBJ whole genome shotgun (WGS) entry which is preliminary data.</text>
</comment>
<name>A0A066UN87_9VIBR</name>
<dbReference type="AlphaFoldDB" id="A0A066UN87"/>
<reference evidence="3 4" key="1">
    <citation type="submission" date="2014-02" db="EMBL/GenBank/DDBJ databases">
        <title>Vibrio fortis Dalian14 Genome Sequencing.</title>
        <authorList>
            <person name="Wang Y."/>
            <person name="Song L."/>
            <person name="Liu G."/>
            <person name="Ding J."/>
        </authorList>
    </citation>
    <scope>NUCLEOTIDE SEQUENCE [LARGE SCALE GENOMIC DNA]</scope>
    <source>
        <strain evidence="3 4">Dalian14</strain>
    </source>
</reference>
<proteinExistence type="predicted"/>
<dbReference type="Proteomes" id="UP000027219">
    <property type="component" value="Unassembled WGS sequence"/>
</dbReference>
<accession>A0A066UN87</accession>
<feature type="signal peptide" evidence="1">
    <location>
        <begin position="1"/>
        <end position="21"/>
    </location>
</feature>
<keyword evidence="4" id="KW-1185">Reference proteome</keyword>
<organism evidence="3 4">
    <name type="scientific">Vibrio fortis</name>
    <dbReference type="NCBI Taxonomy" id="212667"/>
    <lineage>
        <taxon>Bacteria</taxon>
        <taxon>Pseudomonadati</taxon>
        <taxon>Pseudomonadota</taxon>
        <taxon>Gammaproteobacteria</taxon>
        <taxon>Vibrionales</taxon>
        <taxon>Vibrionaceae</taxon>
        <taxon>Vibrio</taxon>
    </lineage>
</organism>
<dbReference type="RefSeq" id="WP_032552697.1">
    <property type="nucleotide sequence ID" value="NZ_JFFR01000027.1"/>
</dbReference>
<gene>
    <name evidence="3" type="ORF">VFDL14_20845</name>
</gene>
<dbReference type="STRING" id="212667.VFDL14_20845"/>
<evidence type="ECO:0000256" key="1">
    <source>
        <dbReference type="SAM" id="SignalP"/>
    </source>
</evidence>
<evidence type="ECO:0000313" key="4">
    <source>
        <dbReference type="Proteomes" id="UP000027219"/>
    </source>
</evidence>
<dbReference type="Pfam" id="PF13590">
    <property type="entry name" value="DUF4136"/>
    <property type="match status" value="1"/>
</dbReference>
<feature type="chain" id="PRO_5001632309" description="DUF4136 domain-containing protein" evidence="1">
    <location>
        <begin position="22"/>
        <end position="190"/>
    </location>
</feature>
<dbReference type="PROSITE" id="PS51257">
    <property type="entry name" value="PROKAR_LIPOPROTEIN"/>
    <property type="match status" value="1"/>
</dbReference>
<sequence length="190" mass="20936">MKNKCLGGFLASVVLAVSLMGCTIEPMPMKHDFGVVTSGDFTFMNQGVQTYSWHPSSEQAYLSKNYDKTEVTDIVRSAIEDHLTQKGYRLANNGAQGDVVIGFGLAQESELSDQAILNRLNLSTGVPFYNEKGKKAEKGSLYIVFLLPNSAVIQWQALAQSGIQGGLTHSQLDQRISSFVDRLFRDIPNR</sequence>
<dbReference type="InterPro" id="IPR025411">
    <property type="entry name" value="DUF4136"/>
</dbReference>
<dbReference type="Gene3D" id="3.30.160.670">
    <property type="match status" value="1"/>
</dbReference>
<dbReference type="EMBL" id="JFFR01000027">
    <property type="protein sequence ID" value="KDN27342.1"/>
    <property type="molecule type" value="Genomic_DNA"/>
</dbReference>
<evidence type="ECO:0000259" key="2">
    <source>
        <dbReference type="Pfam" id="PF13590"/>
    </source>
</evidence>
<evidence type="ECO:0000313" key="3">
    <source>
        <dbReference type="EMBL" id="KDN27342.1"/>
    </source>
</evidence>
<feature type="domain" description="DUF4136" evidence="2">
    <location>
        <begin position="40"/>
        <end position="188"/>
    </location>
</feature>
<protein>
    <recommendedName>
        <fullName evidence="2">DUF4136 domain-containing protein</fullName>
    </recommendedName>
</protein>